<dbReference type="KEGG" id="mea:Mex_1p1843"/>
<dbReference type="RefSeq" id="WP_012752655.1">
    <property type="nucleotide sequence ID" value="NC_012808.1"/>
</dbReference>
<reference evidence="2 3" key="1">
    <citation type="journal article" date="2009" name="PLoS ONE">
        <title>Methylobacterium genome sequences: a reference blueprint to investigate microbial metabolism of C1 compounds from natural and industrial sources.</title>
        <authorList>
            <person name="Vuilleumier S."/>
            <person name="Chistoserdova L."/>
            <person name="Lee M.-C."/>
            <person name="Bringel F."/>
            <person name="Lajus A."/>
            <person name="Zhou Y."/>
            <person name="Gourion B."/>
            <person name="Barbe V."/>
            <person name="Chang J."/>
            <person name="Cruveiller S."/>
            <person name="Dossat C."/>
            <person name="Gillett W."/>
            <person name="Gruffaz C."/>
            <person name="Haugen E."/>
            <person name="Hourcade E."/>
            <person name="Levy R."/>
            <person name="Mangenot S."/>
            <person name="Muller E."/>
            <person name="Nadalig T."/>
            <person name="Pagni M."/>
            <person name="Penny C."/>
            <person name="Peyraud R."/>
            <person name="Robinson D.G."/>
            <person name="Roche D."/>
            <person name="Rouy Z."/>
            <person name="Saenampechek C."/>
            <person name="Salvignol G."/>
            <person name="Vallenet D."/>
            <person name="Wu Z."/>
            <person name="Marx C.J."/>
            <person name="Vorholt J.A."/>
            <person name="Olson M.V."/>
            <person name="Kaul R."/>
            <person name="Weissenbach J."/>
            <person name="Medigue C."/>
            <person name="Lidstrom M.E."/>
        </authorList>
    </citation>
    <scope>NUCLEOTIDE SEQUENCE [LARGE SCALE GENOMIC DNA]</scope>
    <source>
        <strain evidence="3">ATCC 14718 / DSM 1338 / JCM 2805 / NCIMB 9133 / AM1</strain>
    </source>
</reference>
<dbReference type="AlphaFoldDB" id="C5B1Q1"/>
<dbReference type="HOGENOM" id="CLU_1803905_0_0_5"/>
<organism evidence="2 3">
    <name type="scientific">Methylorubrum extorquens (strain ATCC 14718 / DSM 1338 / JCM 2805 / NCIMB 9133 / AM1)</name>
    <name type="common">Methylobacterium extorquens</name>
    <dbReference type="NCBI Taxonomy" id="272630"/>
    <lineage>
        <taxon>Bacteria</taxon>
        <taxon>Pseudomonadati</taxon>
        <taxon>Pseudomonadota</taxon>
        <taxon>Alphaproteobacteria</taxon>
        <taxon>Hyphomicrobiales</taxon>
        <taxon>Methylobacteriaceae</taxon>
        <taxon>Methylorubrum</taxon>
    </lineage>
</organism>
<dbReference type="OrthoDB" id="7916358at2"/>
<dbReference type="EMBL" id="CP001510">
    <property type="protein sequence ID" value="ACS39685.1"/>
    <property type="molecule type" value="Genomic_DNA"/>
</dbReference>
<evidence type="ECO:0000313" key="2">
    <source>
        <dbReference type="EMBL" id="ACS39685.1"/>
    </source>
</evidence>
<dbReference type="eggNOG" id="ENOG502ZX1A">
    <property type="taxonomic scope" value="Bacteria"/>
</dbReference>
<feature type="compositionally biased region" description="Low complexity" evidence="1">
    <location>
        <begin position="76"/>
        <end position="88"/>
    </location>
</feature>
<protein>
    <submittedName>
        <fullName evidence="2">Uncharacterized protein</fullName>
    </submittedName>
</protein>
<dbReference type="Proteomes" id="UP000009081">
    <property type="component" value="Chromosome"/>
</dbReference>
<accession>C5B1Q1</accession>
<evidence type="ECO:0000256" key="1">
    <source>
        <dbReference type="SAM" id="MobiDB-lite"/>
    </source>
</evidence>
<evidence type="ECO:0000313" key="3">
    <source>
        <dbReference type="Proteomes" id="UP000009081"/>
    </source>
</evidence>
<sequence>MGASSIKGSYVLFACQFARDTYCAVPTSYPIPDFLVGPGWRFVAVLNRKRSRQPGFREKAAEAAIRREGYYLFTAPPARNASAPANEAHQAEPASSPRRDDPGTELAEELDASTPAGPRSCGTQEAGESKDKLDQLKSRKPRS</sequence>
<feature type="region of interest" description="Disordered" evidence="1">
    <location>
        <begin position="76"/>
        <end position="143"/>
    </location>
</feature>
<keyword evidence="3" id="KW-1185">Reference proteome</keyword>
<dbReference type="STRING" id="272630.MexAM1_META1p1843"/>
<proteinExistence type="predicted"/>
<feature type="compositionally biased region" description="Basic and acidic residues" evidence="1">
    <location>
        <begin position="127"/>
        <end position="137"/>
    </location>
</feature>
<name>C5B1Q1_METEA</name>
<gene>
    <name evidence="2" type="ordered locus">MexAM1_META1p1843</name>
</gene>